<protein>
    <recommendedName>
        <fullName evidence="7">THAP-type domain-containing protein</fullName>
    </recommendedName>
</protein>
<dbReference type="SUPFAM" id="SSF57716">
    <property type="entry name" value="Glucocorticoid receptor-like (DNA-binding domain)"/>
    <property type="match status" value="1"/>
</dbReference>
<evidence type="ECO:0000256" key="1">
    <source>
        <dbReference type="ARBA" id="ARBA00022723"/>
    </source>
</evidence>
<feature type="domain" description="THAP-type" evidence="7">
    <location>
        <begin position="13"/>
        <end position="105"/>
    </location>
</feature>
<dbReference type="InterPro" id="IPR052224">
    <property type="entry name" value="THAP_domain_protein"/>
</dbReference>
<keyword evidence="4 5" id="KW-0238">DNA-binding</keyword>
<sequence>MPRGDRGGKCRGTGERCVAANCGNTRAEGVSMFRFRAVKEIDRYETWADFVRTKRKGWIPTKHSVLCSAHFEEKWLSFRHLFEQDHMPRKRKYCKLHEDAFPTIHAKSPDPPAAEKGMSEKGQDCLLHAAPSKQLVAKSARPGQEKLQRGKEKSDHRGTAQTKIRRSNTRKKSDRVR</sequence>
<keyword evidence="3" id="KW-0862">Zinc</keyword>
<organism evidence="8 9">
    <name type="scientific">Pinctada imbricata</name>
    <name type="common">Atlantic pearl-oyster</name>
    <name type="synonym">Pinctada martensii</name>
    <dbReference type="NCBI Taxonomy" id="66713"/>
    <lineage>
        <taxon>Eukaryota</taxon>
        <taxon>Metazoa</taxon>
        <taxon>Spiralia</taxon>
        <taxon>Lophotrochozoa</taxon>
        <taxon>Mollusca</taxon>
        <taxon>Bivalvia</taxon>
        <taxon>Autobranchia</taxon>
        <taxon>Pteriomorphia</taxon>
        <taxon>Pterioida</taxon>
        <taxon>Pterioidea</taxon>
        <taxon>Pteriidae</taxon>
        <taxon>Pinctada</taxon>
    </lineage>
</organism>
<dbReference type="PANTHER" id="PTHR46927:SF3">
    <property type="entry name" value="THAP-TYPE DOMAIN-CONTAINING PROTEIN"/>
    <property type="match status" value="1"/>
</dbReference>
<evidence type="ECO:0000256" key="4">
    <source>
        <dbReference type="ARBA" id="ARBA00023125"/>
    </source>
</evidence>
<keyword evidence="1" id="KW-0479">Metal-binding</keyword>
<reference evidence="8" key="1">
    <citation type="submission" date="2019-08" db="EMBL/GenBank/DDBJ databases">
        <title>The improved chromosome-level genome for the pearl oyster Pinctada fucata martensii using PacBio sequencing and Hi-C.</title>
        <authorList>
            <person name="Zheng Z."/>
        </authorList>
    </citation>
    <scope>NUCLEOTIDE SEQUENCE</scope>
    <source>
        <strain evidence="8">ZZ-2019</strain>
        <tissue evidence="8">Adductor muscle</tissue>
    </source>
</reference>
<evidence type="ECO:0000256" key="6">
    <source>
        <dbReference type="SAM" id="MobiDB-lite"/>
    </source>
</evidence>
<evidence type="ECO:0000256" key="3">
    <source>
        <dbReference type="ARBA" id="ARBA00022833"/>
    </source>
</evidence>
<evidence type="ECO:0000259" key="7">
    <source>
        <dbReference type="PROSITE" id="PS50950"/>
    </source>
</evidence>
<dbReference type="AlphaFoldDB" id="A0AA88XRY2"/>
<name>A0AA88XRY2_PINIB</name>
<accession>A0AA88XRY2</accession>
<dbReference type="SMART" id="SM00980">
    <property type="entry name" value="THAP"/>
    <property type="match status" value="1"/>
</dbReference>
<dbReference type="GO" id="GO:0003677">
    <property type="term" value="F:DNA binding"/>
    <property type="evidence" value="ECO:0007669"/>
    <property type="project" value="UniProtKB-UniRule"/>
</dbReference>
<dbReference type="PROSITE" id="PS50950">
    <property type="entry name" value="ZF_THAP"/>
    <property type="match status" value="1"/>
</dbReference>
<gene>
    <name evidence="8" type="ORF">FSP39_018135</name>
</gene>
<comment type="caution">
    <text evidence="8">The sequence shown here is derived from an EMBL/GenBank/DDBJ whole genome shotgun (WGS) entry which is preliminary data.</text>
</comment>
<keyword evidence="2 5" id="KW-0863">Zinc-finger</keyword>
<feature type="compositionally biased region" description="Basic residues" evidence="6">
    <location>
        <begin position="163"/>
        <end position="177"/>
    </location>
</feature>
<dbReference type="PANTHER" id="PTHR46927">
    <property type="entry name" value="AGAP005574-PA"/>
    <property type="match status" value="1"/>
</dbReference>
<feature type="compositionally biased region" description="Basic and acidic residues" evidence="6">
    <location>
        <begin position="143"/>
        <end position="158"/>
    </location>
</feature>
<proteinExistence type="predicted"/>
<keyword evidence="9" id="KW-1185">Reference proteome</keyword>
<dbReference type="GO" id="GO:0008270">
    <property type="term" value="F:zinc ion binding"/>
    <property type="evidence" value="ECO:0007669"/>
    <property type="project" value="UniProtKB-KW"/>
</dbReference>
<evidence type="ECO:0000256" key="5">
    <source>
        <dbReference type="PROSITE-ProRule" id="PRU00309"/>
    </source>
</evidence>
<dbReference type="EMBL" id="VSWD01000010">
    <property type="protein sequence ID" value="KAK3091232.1"/>
    <property type="molecule type" value="Genomic_DNA"/>
</dbReference>
<evidence type="ECO:0000313" key="8">
    <source>
        <dbReference type="EMBL" id="KAK3091232.1"/>
    </source>
</evidence>
<dbReference type="Proteomes" id="UP001186944">
    <property type="component" value="Unassembled WGS sequence"/>
</dbReference>
<feature type="region of interest" description="Disordered" evidence="6">
    <location>
        <begin position="104"/>
        <end position="177"/>
    </location>
</feature>
<dbReference type="Pfam" id="PF05485">
    <property type="entry name" value="THAP"/>
    <property type="match status" value="1"/>
</dbReference>
<evidence type="ECO:0000313" key="9">
    <source>
        <dbReference type="Proteomes" id="UP001186944"/>
    </source>
</evidence>
<dbReference type="InterPro" id="IPR006612">
    <property type="entry name" value="THAP_Znf"/>
</dbReference>
<evidence type="ECO:0000256" key="2">
    <source>
        <dbReference type="ARBA" id="ARBA00022771"/>
    </source>
</evidence>